<dbReference type="EMBL" id="ML143389">
    <property type="protein sequence ID" value="TBU34124.1"/>
    <property type="molecule type" value="Genomic_DNA"/>
</dbReference>
<keyword evidence="2" id="KW-1133">Transmembrane helix</keyword>
<name>A0A4Q9N0Z2_9APHY</name>
<keyword evidence="2" id="KW-0812">Transmembrane</keyword>
<feature type="transmembrane region" description="Helical" evidence="2">
    <location>
        <begin position="243"/>
        <end position="260"/>
    </location>
</feature>
<evidence type="ECO:0000256" key="1">
    <source>
        <dbReference type="SAM" id="MobiDB-lite"/>
    </source>
</evidence>
<feature type="transmembrane region" description="Helical" evidence="2">
    <location>
        <begin position="90"/>
        <end position="110"/>
    </location>
</feature>
<dbReference type="Pfam" id="PF20151">
    <property type="entry name" value="DUF6533"/>
    <property type="match status" value="1"/>
</dbReference>
<keyword evidence="2" id="KW-0472">Membrane</keyword>
<evidence type="ECO:0000313" key="4">
    <source>
        <dbReference type="EMBL" id="TBU34124.1"/>
    </source>
</evidence>
<dbReference type="AlphaFoldDB" id="A0A4Q9N0Z2"/>
<sequence>MSSTEAAQIIAGDASGLVSAYCFTAAAVLFIYDSIITTGDEIQCFWGRKVTGAAILFWLNKYMALLYMVWDLLDRPTSAENCIITARGVAALEFSMFLVAAVFAGIRVYALRKSLLLSSFTFLLTAVPFGVNMLDFHYGETGQYSVFGCAPNNRIPSSLEKKLTILCRVCAIAGDCLAVAATWLALSQRHRIHHGFAPKGTLSRVLLVDGTIYFAFLLIINALHLIFTMLQVDEGYLQGNSDFGQFTTPLTALLVSRFLLHLQKASLRAVGMASSQALTSEDSSVIFERVVGSMGASIAPDEYLWQEDAEDGDDPVNQGNNGGSAAME</sequence>
<accession>A0A4Q9N0Z2</accession>
<evidence type="ECO:0000256" key="2">
    <source>
        <dbReference type="SAM" id="Phobius"/>
    </source>
</evidence>
<proteinExistence type="predicted"/>
<dbReference type="Proteomes" id="UP000292957">
    <property type="component" value="Unassembled WGS sequence"/>
</dbReference>
<feature type="transmembrane region" description="Helical" evidence="2">
    <location>
        <begin position="53"/>
        <end position="70"/>
    </location>
</feature>
<evidence type="ECO:0000259" key="3">
    <source>
        <dbReference type="Pfam" id="PF20151"/>
    </source>
</evidence>
<reference evidence="4" key="1">
    <citation type="submission" date="2019-01" db="EMBL/GenBank/DDBJ databases">
        <title>Draft genome sequences of three monokaryotic isolates of the white-rot basidiomycete fungus Dichomitus squalens.</title>
        <authorList>
            <consortium name="DOE Joint Genome Institute"/>
            <person name="Lopez S.C."/>
            <person name="Andreopoulos B."/>
            <person name="Pangilinan J."/>
            <person name="Lipzen A."/>
            <person name="Riley R."/>
            <person name="Ahrendt S."/>
            <person name="Ng V."/>
            <person name="Barry K."/>
            <person name="Daum C."/>
            <person name="Grigoriev I.V."/>
            <person name="Hilden K.S."/>
            <person name="Makela M.R."/>
            <person name="de Vries R.P."/>
        </authorList>
    </citation>
    <scope>NUCLEOTIDE SEQUENCE [LARGE SCALE GENOMIC DNA]</scope>
    <source>
        <strain evidence="4">OM18370.1</strain>
    </source>
</reference>
<protein>
    <recommendedName>
        <fullName evidence="3">DUF6533 domain-containing protein</fullName>
    </recommendedName>
</protein>
<feature type="transmembrane region" description="Helical" evidence="2">
    <location>
        <begin position="206"/>
        <end position="231"/>
    </location>
</feature>
<feature type="region of interest" description="Disordered" evidence="1">
    <location>
        <begin position="307"/>
        <end position="328"/>
    </location>
</feature>
<dbReference type="OrthoDB" id="2745993at2759"/>
<feature type="transmembrane region" description="Helical" evidence="2">
    <location>
        <begin position="6"/>
        <end position="32"/>
    </location>
</feature>
<dbReference type="InterPro" id="IPR045340">
    <property type="entry name" value="DUF6533"/>
</dbReference>
<gene>
    <name evidence="4" type="ORF">BD311DRAFT_747179</name>
</gene>
<feature type="transmembrane region" description="Helical" evidence="2">
    <location>
        <begin position="163"/>
        <end position="186"/>
    </location>
</feature>
<feature type="domain" description="DUF6533" evidence="3">
    <location>
        <begin position="21"/>
        <end position="66"/>
    </location>
</feature>
<feature type="transmembrane region" description="Helical" evidence="2">
    <location>
        <begin position="115"/>
        <end position="134"/>
    </location>
</feature>
<organism evidence="4">
    <name type="scientific">Dichomitus squalens</name>
    <dbReference type="NCBI Taxonomy" id="114155"/>
    <lineage>
        <taxon>Eukaryota</taxon>
        <taxon>Fungi</taxon>
        <taxon>Dikarya</taxon>
        <taxon>Basidiomycota</taxon>
        <taxon>Agaricomycotina</taxon>
        <taxon>Agaricomycetes</taxon>
        <taxon>Polyporales</taxon>
        <taxon>Polyporaceae</taxon>
        <taxon>Dichomitus</taxon>
    </lineage>
</organism>